<evidence type="ECO:0000256" key="1">
    <source>
        <dbReference type="SAM" id="MobiDB-lite"/>
    </source>
</evidence>
<comment type="caution">
    <text evidence="2">The sequence shown here is derived from an EMBL/GenBank/DDBJ whole genome shotgun (WGS) entry which is preliminary data.</text>
</comment>
<reference evidence="3" key="1">
    <citation type="journal article" date="2019" name="Int. J. Syst. Evol. Microbiol.">
        <title>The Global Catalogue of Microorganisms (GCM) 10K type strain sequencing project: providing services to taxonomists for standard genome sequencing and annotation.</title>
        <authorList>
            <consortium name="The Broad Institute Genomics Platform"/>
            <consortium name="The Broad Institute Genome Sequencing Center for Infectious Disease"/>
            <person name="Wu L."/>
            <person name="Ma J."/>
        </authorList>
    </citation>
    <scope>NUCLEOTIDE SEQUENCE [LARGE SCALE GENOMIC DNA]</scope>
    <source>
        <strain evidence="3">KCTC 12848</strain>
    </source>
</reference>
<evidence type="ECO:0000313" key="2">
    <source>
        <dbReference type="EMBL" id="MFC5054471.1"/>
    </source>
</evidence>
<protein>
    <recommendedName>
        <fullName evidence="4">Cytochrome P450</fullName>
    </recommendedName>
</protein>
<accession>A0ABV9XWF2</accession>
<gene>
    <name evidence="2" type="ORF">ACFPFM_11985</name>
</gene>
<dbReference type="Proteomes" id="UP001595833">
    <property type="component" value="Unassembled WGS sequence"/>
</dbReference>
<sequence>MGGPAGELRVVVEVLRADFPRARLAIPSDELRPVGGGPRGHRLTALPVPPRP</sequence>
<dbReference type="EMBL" id="JBHSJB010000011">
    <property type="protein sequence ID" value="MFC5054471.1"/>
    <property type="molecule type" value="Genomic_DNA"/>
</dbReference>
<feature type="region of interest" description="Disordered" evidence="1">
    <location>
        <begin position="30"/>
        <end position="52"/>
    </location>
</feature>
<name>A0ABV9XWF2_9PSEU</name>
<evidence type="ECO:0008006" key="4">
    <source>
        <dbReference type="Google" id="ProtNLM"/>
    </source>
</evidence>
<evidence type="ECO:0000313" key="3">
    <source>
        <dbReference type="Proteomes" id="UP001595833"/>
    </source>
</evidence>
<organism evidence="2 3">
    <name type="scientific">Saccharothrix xinjiangensis</name>
    <dbReference type="NCBI Taxonomy" id="204798"/>
    <lineage>
        <taxon>Bacteria</taxon>
        <taxon>Bacillati</taxon>
        <taxon>Actinomycetota</taxon>
        <taxon>Actinomycetes</taxon>
        <taxon>Pseudonocardiales</taxon>
        <taxon>Pseudonocardiaceae</taxon>
        <taxon>Saccharothrix</taxon>
    </lineage>
</organism>
<proteinExistence type="predicted"/>
<keyword evidence="3" id="KW-1185">Reference proteome</keyword>